<name>A0A9P4V2I2_9PLEO</name>
<reference evidence="3" key="1">
    <citation type="journal article" date="2020" name="Stud. Mycol.">
        <title>101 Dothideomycetes genomes: a test case for predicting lifestyles and emergence of pathogens.</title>
        <authorList>
            <person name="Haridas S."/>
            <person name="Albert R."/>
            <person name="Binder M."/>
            <person name="Bloem J."/>
            <person name="Labutti K."/>
            <person name="Salamov A."/>
            <person name="Andreopoulos B."/>
            <person name="Baker S."/>
            <person name="Barry K."/>
            <person name="Bills G."/>
            <person name="Bluhm B."/>
            <person name="Cannon C."/>
            <person name="Castanera R."/>
            <person name="Culley D."/>
            <person name="Daum C."/>
            <person name="Ezra D."/>
            <person name="Gonzalez J."/>
            <person name="Henrissat B."/>
            <person name="Kuo A."/>
            <person name="Liang C."/>
            <person name="Lipzen A."/>
            <person name="Lutzoni F."/>
            <person name="Magnuson J."/>
            <person name="Mondo S."/>
            <person name="Nolan M."/>
            <person name="Ohm R."/>
            <person name="Pangilinan J."/>
            <person name="Park H.-J."/>
            <person name="Ramirez L."/>
            <person name="Alfaro M."/>
            <person name="Sun H."/>
            <person name="Tritt A."/>
            <person name="Yoshinaga Y."/>
            <person name="Zwiers L.-H."/>
            <person name="Turgeon B."/>
            <person name="Goodwin S."/>
            <person name="Spatafora J."/>
            <person name="Crous P."/>
            <person name="Grigoriev I."/>
        </authorList>
    </citation>
    <scope>NUCLEOTIDE SEQUENCE</scope>
    <source>
        <strain evidence="3">CBS 125425</strain>
    </source>
</reference>
<sequence>MVAMYASPFVSWAAASSDLQIPAFALLSEARRELEEFARPALAVLEAHHQEELSWGNVQLQQTISSYMELSKLYEASISKKDQLEKQIESLSTTVKFEKDCAANLSTAFKAAVVSRDEARQGQETALEDLKLSISQLEETKKELGLYKAKVDWAMDHEARMEEQLNTMSQAYNHLDFLYKDACAALKASNASIMSLAEDSKKKLEEKETEIQGLSREVKILSSAEAEALRRLDAVDDKCLRAIADLDEYKSMERRYDIVAIQAFLVENAKKKAEKRAMEEEDDDDDGTFAPPSRPLTPIRPAHASLTEKQVVLALLAAPSVASSSGSPPASPPPTTPSPASRASSRPASPIPPKPSPPPRDLYA</sequence>
<feature type="region of interest" description="Disordered" evidence="2">
    <location>
        <begin position="275"/>
        <end position="303"/>
    </location>
</feature>
<keyword evidence="4" id="KW-1185">Reference proteome</keyword>
<feature type="coiled-coil region" evidence="1">
    <location>
        <begin position="67"/>
        <end position="94"/>
    </location>
</feature>
<feature type="compositionally biased region" description="Pro residues" evidence="2">
    <location>
        <begin position="349"/>
        <end position="364"/>
    </location>
</feature>
<dbReference type="AlphaFoldDB" id="A0A9P4V2I2"/>
<proteinExistence type="predicted"/>
<accession>A0A9P4V2I2</accession>
<feature type="compositionally biased region" description="Low complexity" evidence="2">
    <location>
        <begin position="338"/>
        <end position="348"/>
    </location>
</feature>
<evidence type="ECO:0000256" key="1">
    <source>
        <dbReference type="SAM" id="Coils"/>
    </source>
</evidence>
<evidence type="ECO:0000313" key="4">
    <source>
        <dbReference type="Proteomes" id="UP000799444"/>
    </source>
</evidence>
<evidence type="ECO:0000256" key="2">
    <source>
        <dbReference type="SAM" id="MobiDB-lite"/>
    </source>
</evidence>
<protein>
    <submittedName>
        <fullName evidence="3">Uncharacterized protein</fullName>
    </submittedName>
</protein>
<keyword evidence="1" id="KW-0175">Coiled coil</keyword>
<organism evidence="3 4">
    <name type="scientific">Polyplosphaeria fusca</name>
    <dbReference type="NCBI Taxonomy" id="682080"/>
    <lineage>
        <taxon>Eukaryota</taxon>
        <taxon>Fungi</taxon>
        <taxon>Dikarya</taxon>
        <taxon>Ascomycota</taxon>
        <taxon>Pezizomycotina</taxon>
        <taxon>Dothideomycetes</taxon>
        <taxon>Pleosporomycetidae</taxon>
        <taxon>Pleosporales</taxon>
        <taxon>Tetraplosphaeriaceae</taxon>
        <taxon>Polyplosphaeria</taxon>
    </lineage>
</organism>
<feature type="coiled-coil region" evidence="1">
    <location>
        <begin position="197"/>
        <end position="224"/>
    </location>
</feature>
<gene>
    <name evidence="3" type="ORF">EJ04DRAFT_250882</name>
</gene>
<feature type="region of interest" description="Disordered" evidence="2">
    <location>
        <begin position="320"/>
        <end position="364"/>
    </location>
</feature>
<dbReference type="Proteomes" id="UP000799444">
    <property type="component" value="Unassembled WGS sequence"/>
</dbReference>
<comment type="caution">
    <text evidence="3">The sequence shown here is derived from an EMBL/GenBank/DDBJ whole genome shotgun (WGS) entry which is preliminary data.</text>
</comment>
<dbReference type="EMBL" id="ML996151">
    <property type="protein sequence ID" value="KAF2734188.1"/>
    <property type="molecule type" value="Genomic_DNA"/>
</dbReference>
<evidence type="ECO:0000313" key="3">
    <source>
        <dbReference type="EMBL" id="KAF2734188.1"/>
    </source>
</evidence>